<dbReference type="EMBL" id="LR824026">
    <property type="protein sequence ID" value="CAD0205093.1"/>
    <property type="molecule type" value="Genomic_DNA"/>
</dbReference>
<keyword evidence="2" id="KW-1185">Reference proteome</keyword>
<organism evidence="1 2">
    <name type="scientific">Chrysodeixis includens</name>
    <name type="common">Soybean looper</name>
    <name type="synonym">Pseudoplusia includens</name>
    <dbReference type="NCBI Taxonomy" id="689277"/>
    <lineage>
        <taxon>Eukaryota</taxon>
        <taxon>Metazoa</taxon>
        <taxon>Ecdysozoa</taxon>
        <taxon>Arthropoda</taxon>
        <taxon>Hexapoda</taxon>
        <taxon>Insecta</taxon>
        <taxon>Pterygota</taxon>
        <taxon>Neoptera</taxon>
        <taxon>Endopterygota</taxon>
        <taxon>Lepidoptera</taxon>
        <taxon>Glossata</taxon>
        <taxon>Ditrysia</taxon>
        <taxon>Noctuoidea</taxon>
        <taxon>Noctuidae</taxon>
        <taxon>Plusiinae</taxon>
        <taxon>Chrysodeixis</taxon>
    </lineage>
</organism>
<gene>
    <name evidence="1" type="ORF">CINC_LOCUS7397</name>
</gene>
<accession>A0A9N8L5B9</accession>
<sequence>MCASLHDHIQNNAELSRQGYAQGNSPQCPRQVWYNSAQSYGVHRHNGTPITLTVTLDEKAAHACISLALVCGSVGQSVDDTAHILIHSLLCCMVGHDVR</sequence>
<proteinExistence type="predicted"/>
<dbReference type="Proteomes" id="UP001154114">
    <property type="component" value="Chromosome 23"/>
</dbReference>
<evidence type="ECO:0000313" key="1">
    <source>
        <dbReference type="EMBL" id="CAD0205093.1"/>
    </source>
</evidence>
<evidence type="ECO:0000313" key="2">
    <source>
        <dbReference type="Proteomes" id="UP001154114"/>
    </source>
</evidence>
<dbReference type="AlphaFoldDB" id="A0A9N8L5B9"/>
<name>A0A9N8L5B9_CHRIL</name>
<protein>
    <submittedName>
        <fullName evidence="1">Uncharacterized protein</fullName>
    </submittedName>
</protein>
<reference evidence="1" key="1">
    <citation type="submission" date="2021-12" db="EMBL/GenBank/DDBJ databases">
        <authorList>
            <person name="King R."/>
        </authorList>
    </citation>
    <scope>NUCLEOTIDE SEQUENCE</scope>
</reference>